<dbReference type="GO" id="GO:0015990">
    <property type="term" value="P:electron transport coupled proton transport"/>
    <property type="evidence" value="ECO:0007669"/>
    <property type="project" value="TreeGrafter"/>
</dbReference>
<evidence type="ECO:0000259" key="7">
    <source>
        <dbReference type="Pfam" id="PF00361"/>
    </source>
</evidence>
<evidence type="ECO:0000256" key="4">
    <source>
        <dbReference type="ARBA" id="ARBA00023136"/>
    </source>
</evidence>
<dbReference type="PANTHER" id="PTHR42829">
    <property type="entry name" value="NADH-UBIQUINONE OXIDOREDUCTASE CHAIN 5"/>
    <property type="match status" value="1"/>
</dbReference>
<dbReference type="NCBIfam" id="TIGR01974">
    <property type="entry name" value="NDH_I_L"/>
    <property type="match status" value="1"/>
</dbReference>
<evidence type="ECO:0000256" key="3">
    <source>
        <dbReference type="ARBA" id="ARBA00022989"/>
    </source>
</evidence>
<feature type="transmembrane region" description="Helical" evidence="6">
    <location>
        <begin position="614"/>
        <end position="634"/>
    </location>
</feature>
<dbReference type="GO" id="GO:0042773">
    <property type="term" value="P:ATP synthesis coupled electron transport"/>
    <property type="evidence" value="ECO:0007669"/>
    <property type="project" value="InterPro"/>
</dbReference>
<feature type="transmembrane region" description="Helical" evidence="6">
    <location>
        <begin position="417"/>
        <end position="442"/>
    </location>
</feature>
<keyword evidence="3 6" id="KW-1133">Transmembrane helix</keyword>
<feature type="transmembrane region" description="Helical" evidence="6">
    <location>
        <begin position="252"/>
        <end position="272"/>
    </location>
</feature>
<dbReference type="GO" id="GO:0008137">
    <property type="term" value="F:NADH dehydrogenase (ubiquinone) activity"/>
    <property type="evidence" value="ECO:0007669"/>
    <property type="project" value="InterPro"/>
</dbReference>
<gene>
    <name evidence="9" type="primary">nuoL</name>
    <name evidence="9" type="ORF">F4X14_14165</name>
</gene>
<reference evidence="9" key="1">
    <citation type="submission" date="2019-09" db="EMBL/GenBank/DDBJ databases">
        <title>Characterisation of the sponge microbiome using genome-centric metagenomics.</title>
        <authorList>
            <person name="Engelberts J.P."/>
            <person name="Robbins S.J."/>
            <person name="De Goeij J.M."/>
            <person name="Aranda M."/>
            <person name="Bell S.C."/>
            <person name="Webster N.S."/>
        </authorList>
    </citation>
    <scope>NUCLEOTIDE SEQUENCE</scope>
    <source>
        <strain evidence="9">SB0661_bin_32</strain>
    </source>
</reference>
<accession>A0A6B1D9J9</accession>
<dbReference type="NCBIfam" id="NF005141">
    <property type="entry name" value="PRK06590.1"/>
    <property type="match status" value="1"/>
</dbReference>
<feature type="domain" description="NADH-Ubiquinone oxidoreductase (complex I) chain 5 N-terminal" evidence="8">
    <location>
        <begin position="70"/>
        <end position="120"/>
    </location>
</feature>
<feature type="transmembrane region" description="Helical" evidence="6">
    <location>
        <begin position="187"/>
        <end position="205"/>
    </location>
</feature>
<dbReference type="PRINTS" id="PR01434">
    <property type="entry name" value="NADHDHGNASE5"/>
</dbReference>
<feature type="transmembrane region" description="Helical" evidence="6">
    <location>
        <begin position="382"/>
        <end position="402"/>
    </location>
</feature>
<dbReference type="InterPro" id="IPR018393">
    <property type="entry name" value="NADHpl_OxRdtase_5_subgr"/>
</dbReference>
<evidence type="ECO:0000256" key="5">
    <source>
        <dbReference type="RuleBase" id="RU000320"/>
    </source>
</evidence>
<comment type="caution">
    <text evidence="9">The sequence shown here is derived from an EMBL/GenBank/DDBJ whole genome shotgun (WGS) entry which is preliminary data.</text>
</comment>
<feature type="transmembrane region" description="Helical" evidence="6">
    <location>
        <begin position="119"/>
        <end position="137"/>
    </location>
</feature>
<feature type="transmembrane region" description="Helical" evidence="6">
    <location>
        <begin position="31"/>
        <end position="53"/>
    </location>
</feature>
<dbReference type="InterPro" id="IPR001516">
    <property type="entry name" value="Proton_antipo_N"/>
</dbReference>
<keyword evidence="2 5" id="KW-0812">Transmembrane</keyword>
<proteinExistence type="predicted"/>
<dbReference type="Pfam" id="PF00361">
    <property type="entry name" value="Proton_antipo_M"/>
    <property type="match status" value="1"/>
</dbReference>
<name>A0A6B1D9J9_9CHLR</name>
<keyword evidence="4 6" id="KW-0472">Membrane</keyword>
<evidence type="ECO:0000259" key="8">
    <source>
        <dbReference type="Pfam" id="PF00662"/>
    </source>
</evidence>
<dbReference type="InterPro" id="IPR001750">
    <property type="entry name" value="ND/Mrp_TM"/>
</dbReference>
<comment type="subcellular location">
    <subcellularLocation>
        <location evidence="1">Endomembrane system</location>
        <topology evidence="1">Multi-pass membrane protein</topology>
    </subcellularLocation>
    <subcellularLocation>
        <location evidence="5">Membrane</location>
        <topology evidence="5">Multi-pass membrane protein</topology>
    </subcellularLocation>
</comment>
<evidence type="ECO:0000256" key="6">
    <source>
        <dbReference type="SAM" id="Phobius"/>
    </source>
</evidence>
<dbReference type="EMBL" id="VXMH01000071">
    <property type="protein sequence ID" value="MYC96103.1"/>
    <property type="molecule type" value="Genomic_DNA"/>
</dbReference>
<dbReference type="Gene3D" id="1.20.5.2700">
    <property type="match status" value="1"/>
</dbReference>
<evidence type="ECO:0000313" key="9">
    <source>
        <dbReference type="EMBL" id="MYC96103.1"/>
    </source>
</evidence>
<dbReference type="AlphaFoldDB" id="A0A6B1D9J9"/>
<feature type="transmembrane region" description="Helical" evidence="6">
    <location>
        <begin position="504"/>
        <end position="525"/>
    </location>
</feature>
<dbReference type="InterPro" id="IPR003945">
    <property type="entry name" value="NU5C-like"/>
</dbReference>
<dbReference type="PRINTS" id="PR01435">
    <property type="entry name" value="NPOXDRDTASE5"/>
</dbReference>
<dbReference type="GO" id="GO:0016020">
    <property type="term" value="C:membrane"/>
    <property type="evidence" value="ECO:0007669"/>
    <property type="project" value="UniProtKB-SubCell"/>
</dbReference>
<dbReference type="Pfam" id="PF00662">
    <property type="entry name" value="Proton_antipo_N"/>
    <property type="match status" value="1"/>
</dbReference>
<dbReference type="GO" id="GO:0012505">
    <property type="term" value="C:endomembrane system"/>
    <property type="evidence" value="ECO:0007669"/>
    <property type="project" value="UniProtKB-SubCell"/>
</dbReference>
<feature type="transmembrane region" description="Helical" evidence="6">
    <location>
        <begin position="312"/>
        <end position="338"/>
    </location>
</feature>
<feature type="transmembrane region" description="Helical" evidence="6">
    <location>
        <begin position="284"/>
        <end position="305"/>
    </location>
</feature>
<evidence type="ECO:0000256" key="2">
    <source>
        <dbReference type="ARBA" id="ARBA00022692"/>
    </source>
</evidence>
<feature type="transmembrane region" description="Helical" evidence="6">
    <location>
        <begin position="211"/>
        <end position="231"/>
    </location>
</feature>
<dbReference type="GO" id="GO:0003954">
    <property type="term" value="F:NADH dehydrogenase activity"/>
    <property type="evidence" value="ECO:0007669"/>
    <property type="project" value="TreeGrafter"/>
</dbReference>
<sequence length="636" mass="67980">MLELAWLILVFPALGALVNLFVGDKLGERGIHVVASGAVVLSFIVSLGLFFGLSGLDEHHRTATVHLWDWITVGSFHAPAALLIDPLSVTMALVVTGVGALIHIYAGGYMHGEQNFQRFFVYLNFFILAMLVLILSNNFVGMFVGWEGVGLASYLLIGFYFDRHDESYGHYADAGKKAFLVNRVGDFGMMLAVFLIWTSVGSVVFEEIHHGAGALSAGAATAICLLLLLAATGKSAQLPLFVWLPDAMAGPTPVSALIHAATMVTAGIYMVARTHFLWELAPMAGGLAAWVGGLTALMAATIALTQVDLKKILAYSTISQLGFMMLGVGVGAYAFAIFHLVTHAFFKALLFLAAGNVMHGLPGGELDIRKMGNLRAKMPTTFLLFLIGASALAGLPLLSGFFSKDGILLYVANFNPLLYMIGLFTALLTAIYSFRAVFMAFFGEARDQHIHEHAHESPAVMTTPLWVLAVLALVGGVLNLPVLLTMEHYLEAAVGAPAFHPDLTMEFVLLAVSAVVAVAGVGLAYGRYLKGPSTGVGRFSGGVARLVSPLELVARNKWYVDEIYAAWIVSPLLGLSAWFNQVVDQGVVDRAVNLVGQVNLSLGGNLRKVHNGLVPTYALSLFCGVVALLLWFVIGG</sequence>
<feature type="domain" description="NADH:quinone oxidoreductase/Mrp antiporter transmembrane" evidence="7">
    <location>
        <begin position="136"/>
        <end position="429"/>
    </location>
</feature>
<evidence type="ECO:0000256" key="1">
    <source>
        <dbReference type="ARBA" id="ARBA00004127"/>
    </source>
</evidence>
<feature type="transmembrane region" description="Helical" evidence="6">
    <location>
        <begin position="463"/>
        <end position="484"/>
    </location>
</feature>
<protein>
    <submittedName>
        <fullName evidence="9">NADH-quinone oxidoreductase subunit L</fullName>
    </submittedName>
</protein>
<feature type="transmembrane region" description="Helical" evidence="6">
    <location>
        <begin position="90"/>
        <end position="107"/>
    </location>
</feature>
<dbReference type="PANTHER" id="PTHR42829:SF2">
    <property type="entry name" value="NADH-UBIQUINONE OXIDOREDUCTASE CHAIN 5"/>
    <property type="match status" value="1"/>
</dbReference>
<organism evidence="9">
    <name type="scientific">Caldilineaceae bacterium SB0661_bin_32</name>
    <dbReference type="NCBI Taxonomy" id="2605255"/>
    <lineage>
        <taxon>Bacteria</taxon>
        <taxon>Bacillati</taxon>
        <taxon>Chloroflexota</taxon>
        <taxon>Caldilineae</taxon>
        <taxon>Caldilineales</taxon>
        <taxon>Caldilineaceae</taxon>
    </lineage>
</organism>